<feature type="compositionally biased region" description="Basic residues" evidence="4">
    <location>
        <begin position="153"/>
        <end position="176"/>
    </location>
</feature>
<dbReference type="OrthoDB" id="539213at2759"/>
<dbReference type="Pfam" id="PF12796">
    <property type="entry name" value="Ank_2"/>
    <property type="match status" value="1"/>
</dbReference>
<dbReference type="PROSITE" id="PS50297">
    <property type="entry name" value="ANK_REP_REGION"/>
    <property type="match status" value="2"/>
</dbReference>
<evidence type="ECO:0000313" key="5">
    <source>
        <dbReference type="Proteomes" id="UP000504618"/>
    </source>
</evidence>
<dbReference type="InterPro" id="IPR036770">
    <property type="entry name" value="Ankyrin_rpt-contain_sf"/>
</dbReference>
<evidence type="ECO:0000256" key="2">
    <source>
        <dbReference type="ARBA" id="ARBA00023043"/>
    </source>
</evidence>
<dbReference type="PROSITE" id="PS50088">
    <property type="entry name" value="ANK_REPEAT"/>
    <property type="match status" value="2"/>
</dbReference>
<dbReference type="PANTHER" id="PTHR24123:SF33">
    <property type="entry name" value="PROTEIN HOS4"/>
    <property type="match status" value="1"/>
</dbReference>
<evidence type="ECO:0000313" key="6">
    <source>
        <dbReference type="RefSeq" id="XP_024891515.1"/>
    </source>
</evidence>
<dbReference type="Gene3D" id="1.25.40.20">
    <property type="entry name" value="Ankyrin repeat-containing domain"/>
    <property type="match status" value="2"/>
</dbReference>
<feature type="region of interest" description="Disordered" evidence="4">
    <location>
        <begin position="127"/>
        <end position="186"/>
    </location>
</feature>
<sequence length="186" mass="20995">IPLYYATNDSIKKILASTKEPFTQVKKGDLQKAKDCLHYAAWKGYVEITEVLLRNGANPNAAGKNGYMPLHYAAQFGKFKIVQLLLDRKADPNIQDDNGKTPLALAREELAQDPQIYQEIIDILKSKSTNQQQETDPIRQGGKVSAEECLPNNRKKKEAKVGRGKRRGRGRGRRKEKMFIHMGRCG</sequence>
<evidence type="ECO:0000256" key="4">
    <source>
        <dbReference type="SAM" id="MobiDB-lite"/>
    </source>
</evidence>
<accession>A0A6J1RFA3</accession>
<reference evidence="6" key="1">
    <citation type="submission" date="2025-08" db="UniProtKB">
        <authorList>
            <consortium name="RefSeq"/>
        </authorList>
    </citation>
    <scope>IDENTIFICATION</scope>
    <source>
        <tissue evidence="6">Whole body</tissue>
    </source>
</reference>
<dbReference type="SMART" id="SM00248">
    <property type="entry name" value="ANK"/>
    <property type="match status" value="3"/>
</dbReference>
<dbReference type="RefSeq" id="XP_024891515.1">
    <property type="nucleotide sequence ID" value="XM_025035747.1"/>
</dbReference>
<dbReference type="PANTHER" id="PTHR24123">
    <property type="entry name" value="ANKYRIN REPEAT-CONTAINING"/>
    <property type="match status" value="1"/>
</dbReference>
<keyword evidence="5" id="KW-1185">Reference proteome</keyword>
<evidence type="ECO:0000256" key="1">
    <source>
        <dbReference type="ARBA" id="ARBA00022737"/>
    </source>
</evidence>
<evidence type="ECO:0000256" key="3">
    <source>
        <dbReference type="PROSITE-ProRule" id="PRU00023"/>
    </source>
</evidence>
<gene>
    <name evidence="6" type="primary">LOC112467222</name>
</gene>
<protein>
    <submittedName>
        <fullName evidence="6">Ankyrin-1-like</fullName>
    </submittedName>
</protein>
<feature type="non-terminal residue" evidence="6">
    <location>
        <position position="1"/>
    </location>
</feature>
<organism evidence="5 6">
    <name type="scientific">Temnothorax curvispinosus</name>
    <dbReference type="NCBI Taxonomy" id="300111"/>
    <lineage>
        <taxon>Eukaryota</taxon>
        <taxon>Metazoa</taxon>
        <taxon>Ecdysozoa</taxon>
        <taxon>Arthropoda</taxon>
        <taxon>Hexapoda</taxon>
        <taxon>Insecta</taxon>
        <taxon>Pterygota</taxon>
        <taxon>Neoptera</taxon>
        <taxon>Endopterygota</taxon>
        <taxon>Hymenoptera</taxon>
        <taxon>Apocrita</taxon>
        <taxon>Aculeata</taxon>
        <taxon>Formicoidea</taxon>
        <taxon>Formicidae</taxon>
        <taxon>Myrmicinae</taxon>
        <taxon>Temnothorax</taxon>
    </lineage>
</organism>
<name>A0A6J1RFA3_9HYME</name>
<dbReference type="InterPro" id="IPR051165">
    <property type="entry name" value="Multifunctional_ANK_Repeat"/>
</dbReference>
<dbReference type="InterPro" id="IPR002110">
    <property type="entry name" value="Ankyrin_rpt"/>
</dbReference>
<keyword evidence="1" id="KW-0677">Repeat</keyword>
<dbReference type="Proteomes" id="UP000504618">
    <property type="component" value="Unplaced"/>
</dbReference>
<dbReference type="AlphaFoldDB" id="A0A6J1RFA3"/>
<dbReference type="SUPFAM" id="SSF48403">
    <property type="entry name" value="Ankyrin repeat"/>
    <property type="match status" value="1"/>
</dbReference>
<feature type="repeat" description="ANK" evidence="3">
    <location>
        <begin position="32"/>
        <end position="64"/>
    </location>
</feature>
<dbReference type="GeneID" id="112467222"/>
<keyword evidence="2 3" id="KW-0040">ANK repeat</keyword>
<feature type="repeat" description="ANK" evidence="3">
    <location>
        <begin position="65"/>
        <end position="97"/>
    </location>
</feature>
<proteinExistence type="predicted"/>